<dbReference type="SUPFAM" id="SSF81811">
    <property type="entry name" value="Helical domain of Sec23/24"/>
    <property type="match status" value="1"/>
</dbReference>
<gene>
    <name evidence="15" type="ORF">AMAG_01142</name>
</gene>
<dbReference type="InterPro" id="IPR036175">
    <property type="entry name" value="Sec23/24_helical_dom_sf"/>
</dbReference>
<feature type="compositionally biased region" description="Low complexity" evidence="10">
    <location>
        <begin position="108"/>
        <end position="139"/>
    </location>
</feature>
<dbReference type="InterPro" id="IPR029006">
    <property type="entry name" value="ADF-H/Gelsolin-like_dom_sf"/>
</dbReference>
<dbReference type="PANTHER" id="PTHR13803">
    <property type="entry name" value="SEC24-RELATED PROTEIN"/>
    <property type="match status" value="1"/>
</dbReference>
<feature type="compositionally biased region" description="Low complexity" evidence="10">
    <location>
        <begin position="200"/>
        <end position="211"/>
    </location>
</feature>
<dbReference type="VEuPathDB" id="FungiDB:AMAG_01142"/>
<dbReference type="InterPro" id="IPR006896">
    <property type="entry name" value="Sec23/24_trunk_dom"/>
</dbReference>
<name>A0A0L0RXZ4_ALLM3</name>
<dbReference type="Gene3D" id="3.40.50.410">
    <property type="entry name" value="von Willebrand factor, type A domain"/>
    <property type="match status" value="1"/>
</dbReference>
<dbReference type="Proteomes" id="UP000054350">
    <property type="component" value="Unassembled WGS sequence"/>
</dbReference>
<evidence type="ECO:0000259" key="13">
    <source>
        <dbReference type="Pfam" id="PF04815"/>
    </source>
</evidence>
<comment type="similarity">
    <text evidence="3">Belongs to the SEC23/SEC24 family. SEC24 subfamily.</text>
</comment>
<reference evidence="15 16" key="1">
    <citation type="submission" date="2009-11" db="EMBL/GenBank/DDBJ databases">
        <title>Annotation of Allomyces macrogynus ATCC 38327.</title>
        <authorList>
            <consortium name="The Broad Institute Genome Sequencing Platform"/>
            <person name="Russ C."/>
            <person name="Cuomo C."/>
            <person name="Burger G."/>
            <person name="Gray M.W."/>
            <person name="Holland P.W.H."/>
            <person name="King N."/>
            <person name="Lang F.B.F."/>
            <person name="Roger A.J."/>
            <person name="Ruiz-Trillo I."/>
            <person name="Young S.K."/>
            <person name="Zeng Q."/>
            <person name="Gargeya S."/>
            <person name="Fitzgerald M."/>
            <person name="Haas B."/>
            <person name="Abouelleil A."/>
            <person name="Alvarado L."/>
            <person name="Arachchi H.M."/>
            <person name="Berlin A."/>
            <person name="Chapman S.B."/>
            <person name="Gearin G."/>
            <person name="Goldberg J."/>
            <person name="Griggs A."/>
            <person name="Gujja S."/>
            <person name="Hansen M."/>
            <person name="Heiman D."/>
            <person name="Howarth C."/>
            <person name="Larimer J."/>
            <person name="Lui A."/>
            <person name="MacDonald P.J.P."/>
            <person name="McCowen C."/>
            <person name="Montmayeur A."/>
            <person name="Murphy C."/>
            <person name="Neiman D."/>
            <person name="Pearson M."/>
            <person name="Priest M."/>
            <person name="Roberts A."/>
            <person name="Saif S."/>
            <person name="Shea T."/>
            <person name="Sisk P."/>
            <person name="Stolte C."/>
            <person name="Sykes S."/>
            <person name="Wortman J."/>
            <person name="Nusbaum C."/>
            <person name="Birren B."/>
        </authorList>
    </citation>
    <scope>NUCLEOTIDE SEQUENCE [LARGE SCALE GENOMIC DNA]</scope>
    <source>
        <strain evidence="15 16">ATCC 38327</strain>
    </source>
</reference>
<dbReference type="SUPFAM" id="SSF82754">
    <property type="entry name" value="C-terminal, gelsolin-like domain of Sec23/24"/>
    <property type="match status" value="1"/>
</dbReference>
<dbReference type="GO" id="GO:0070971">
    <property type="term" value="C:endoplasmic reticulum exit site"/>
    <property type="evidence" value="ECO:0007669"/>
    <property type="project" value="TreeGrafter"/>
</dbReference>
<feature type="compositionally biased region" description="Polar residues" evidence="10">
    <location>
        <begin position="181"/>
        <end position="190"/>
    </location>
</feature>
<evidence type="ECO:0000259" key="11">
    <source>
        <dbReference type="Pfam" id="PF04810"/>
    </source>
</evidence>
<dbReference type="InterPro" id="IPR012990">
    <property type="entry name" value="Beta-sandwich_Sec23_24"/>
</dbReference>
<keyword evidence="9" id="KW-0472">Membrane</keyword>
<dbReference type="InterPro" id="IPR050550">
    <property type="entry name" value="SEC23_SEC24_subfamily"/>
</dbReference>
<evidence type="ECO:0000256" key="3">
    <source>
        <dbReference type="ARBA" id="ARBA00008334"/>
    </source>
</evidence>
<dbReference type="GO" id="GO:0008270">
    <property type="term" value="F:zinc ion binding"/>
    <property type="evidence" value="ECO:0007669"/>
    <property type="project" value="InterPro"/>
</dbReference>
<feature type="domain" description="Sec23/Sec24 trunk" evidence="12">
    <location>
        <begin position="447"/>
        <end position="680"/>
    </location>
</feature>
<dbReference type="GO" id="GO:0030127">
    <property type="term" value="C:COPII vesicle coat"/>
    <property type="evidence" value="ECO:0007669"/>
    <property type="project" value="InterPro"/>
</dbReference>
<dbReference type="OMA" id="AVECSKQ"/>
<dbReference type="SUPFAM" id="SSF81995">
    <property type="entry name" value="beta-sandwich domain of Sec23/24"/>
    <property type="match status" value="1"/>
</dbReference>
<dbReference type="Gene3D" id="3.40.20.10">
    <property type="entry name" value="Severin"/>
    <property type="match status" value="1"/>
</dbReference>
<dbReference type="GO" id="GO:0005789">
    <property type="term" value="C:endoplasmic reticulum membrane"/>
    <property type="evidence" value="ECO:0007669"/>
    <property type="project" value="UniProtKB-SubCell"/>
</dbReference>
<evidence type="ECO:0000313" key="16">
    <source>
        <dbReference type="Proteomes" id="UP000054350"/>
    </source>
</evidence>
<evidence type="ECO:0000313" key="15">
    <source>
        <dbReference type="EMBL" id="KNE55228.1"/>
    </source>
</evidence>
<comment type="subcellular location">
    <subcellularLocation>
        <location evidence="2">Endoplasmic reticulum membrane</location>
    </subcellularLocation>
    <subcellularLocation>
        <location evidence="1">Golgi apparatus membrane</location>
    </subcellularLocation>
</comment>
<evidence type="ECO:0000256" key="6">
    <source>
        <dbReference type="ARBA" id="ARBA00022892"/>
    </source>
</evidence>
<proteinExistence type="inferred from homology"/>
<dbReference type="SUPFAM" id="SSF53300">
    <property type="entry name" value="vWA-like"/>
    <property type="match status" value="1"/>
</dbReference>
<dbReference type="InterPro" id="IPR036465">
    <property type="entry name" value="vWFA_dom_sf"/>
</dbReference>
<dbReference type="SUPFAM" id="SSF82919">
    <property type="entry name" value="Zn-finger domain of Sec23/24"/>
    <property type="match status" value="1"/>
</dbReference>
<evidence type="ECO:0000256" key="1">
    <source>
        <dbReference type="ARBA" id="ARBA00004394"/>
    </source>
</evidence>
<feature type="compositionally biased region" description="Low complexity" evidence="10">
    <location>
        <begin position="9"/>
        <end position="84"/>
    </location>
</feature>
<dbReference type="PANTHER" id="PTHR13803:SF39">
    <property type="entry name" value="SECRETORY 24AB, ISOFORM A"/>
    <property type="match status" value="1"/>
</dbReference>
<evidence type="ECO:0000259" key="14">
    <source>
        <dbReference type="Pfam" id="PF08033"/>
    </source>
</evidence>
<dbReference type="Pfam" id="PF04815">
    <property type="entry name" value="Sec23_helical"/>
    <property type="match status" value="1"/>
</dbReference>
<dbReference type="Pfam" id="PF04810">
    <property type="entry name" value="zf-Sec23_Sec24"/>
    <property type="match status" value="1"/>
</dbReference>
<dbReference type="GO" id="GO:0000139">
    <property type="term" value="C:Golgi membrane"/>
    <property type="evidence" value="ECO:0007669"/>
    <property type="project" value="UniProtKB-SubCell"/>
</dbReference>
<dbReference type="EMBL" id="GG745329">
    <property type="protein sequence ID" value="KNE55228.1"/>
    <property type="molecule type" value="Genomic_DNA"/>
</dbReference>
<dbReference type="STRING" id="578462.A0A0L0RXZ4"/>
<evidence type="ECO:0000256" key="9">
    <source>
        <dbReference type="ARBA" id="ARBA00023136"/>
    </source>
</evidence>
<dbReference type="CDD" id="cd01479">
    <property type="entry name" value="Sec24-like"/>
    <property type="match status" value="1"/>
</dbReference>
<evidence type="ECO:0000256" key="7">
    <source>
        <dbReference type="ARBA" id="ARBA00022927"/>
    </source>
</evidence>
<dbReference type="Gene3D" id="2.30.30.380">
    <property type="entry name" value="Zn-finger domain of Sec23/24"/>
    <property type="match status" value="1"/>
</dbReference>
<evidence type="ECO:0000256" key="5">
    <source>
        <dbReference type="ARBA" id="ARBA00022824"/>
    </source>
</evidence>
<dbReference type="AlphaFoldDB" id="A0A0L0RXZ4"/>
<keyword evidence="6" id="KW-0931">ER-Golgi transport</keyword>
<protein>
    <recommendedName>
        <fullName evidence="17">Protein transporter SEC24</fullName>
    </recommendedName>
</protein>
<accession>A0A0L0RXZ4</accession>
<evidence type="ECO:0000256" key="2">
    <source>
        <dbReference type="ARBA" id="ARBA00004586"/>
    </source>
</evidence>
<dbReference type="GO" id="GO:0090110">
    <property type="term" value="P:COPII-coated vesicle cargo loading"/>
    <property type="evidence" value="ECO:0007669"/>
    <property type="project" value="TreeGrafter"/>
</dbReference>
<feature type="domain" description="Sec23/Sec24 helical" evidence="13">
    <location>
        <begin position="782"/>
        <end position="877"/>
    </location>
</feature>
<sequence length="1052" mass="114459">MFRGGPYGVPGVVHGVPQAAIPQPGQQQPGQYAGQQAPQQQQQQQQQQRPASTNPYGQPQQQPYYPGAPGAPPNGARPASAAPAPGYPPGGQPASTGYPAPGAPGAPPAYTQQQQSPNAQYQQQPQPGAPQAGAAAPSPLDQQQAAAGHHPASTRRRLYPEQITKAYQQSVPDPDPFGAPSPSTSYSQLATGGAALSYGQQQPQQQQQQQPLAANQSFNQSMTSDPNNVSQHSIQQQPQPNTPMPLYPKASYGSTLSMNASIDGMANSFSHLGVGTPIMQPIVNQAISLIGAPPAPHEIHALPPPIRLSPQAACTMSPHSNCSPTYKRATINVVPQTAALLSKSKIPFALYIAPFRGPEPGEPEIPVINSNTIVRCRRCRTYINPYVQFLDRGQRWKCNLCYFPNDVPEAFDFDSATQSYIDRWQRPELNHAVVEYVAPSEYMLRPPQPPLYLFILDVSYAAIQCGMLHAACHIIKNSLDRIPNADNRTLVGFITVDSALHFYNLNANLSEPQMLVVGDLDDVFLPLPEDLLVNLTECKAQITSLLDKLPAMHLNTQNVGNALGPALQAAYQLASPIGGKIVVLQTSLPNLQAGALKPRDDKNRLDASLLQPTSPFYKQFAVDCSRTQVSVDMFLFAQGTGIDVATLCCAPRFTAGNTYLYPGWSAAKKDDAEKLAQELSHFLGRPIALEAVLRVRASRGLRMSVYHGNFFVRSTDLLALPNVNPDNTYAIEVAIDETIQSSVVCFQTALLHTTAYGERRIRVITLALPVTTNLADIFHAADPGALVNLLARKAVERAVESKLEDARDAIINKCIDILGVYKTVQGGNNAAAATQLQCPVNLKLFPLLCLGLIKHPALRIHPLLTVDQRAAAMELLRVGQMEPILHQLHPAFYPLHRILLETQDLGTVVDGAIKLPPYPLPSTSERLERNGVYVLFDGVGMYLWVSRHADPTLLAGLFGNSIQSYDQVPSGPIVLQPTGHAYAERALNLINTWRARALQNSTIWPKVHVVKEDADPILRMWTLGLLIEDRAEYAPSFPQFLAQLREKVAAYS</sequence>
<evidence type="ECO:0000259" key="12">
    <source>
        <dbReference type="Pfam" id="PF04811"/>
    </source>
</evidence>
<dbReference type="InterPro" id="IPR006900">
    <property type="entry name" value="Sec23/24_helical_dom"/>
</dbReference>
<keyword evidence="5" id="KW-0256">Endoplasmic reticulum</keyword>
<keyword evidence="7" id="KW-0653">Protein transport</keyword>
<dbReference type="InterPro" id="IPR006895">
    <property type="entry name" value="Znf_Sec23_Sec24"/>
</dbReference>
<feature type="domain" description="Zinc finger Sec23/Sec24-type" evidence="11">
    <location>
        <begin position="373"/>
        <end position="410"/>
    </location>
</feature>
<dbReference type="Gene3D" id="1.20.120.730">
    <property type="entry name" value="Sec23/Sec24 helical domain"/>
    <property type="match status" value="1"/>
</dbReference>
<feature type="domain" description="Sec23/Sec24 beta-sandwich" evidence="14">
    <location>
        <begin position="689"/>
        <end position="771"/>
    </location>
</feature>
<evidence type="ECO:0000256" key="10">
    <source>
        <dbReference type="SAM" id="MobiDB-lite"/>
    </source>
</evidence>
<evidence type="ECO:0000256" key="4">
    <source>
        <dbReference type="ARBA" id="ARBA00022448"/>
    </source>
</evidence>
<feature type="compositionally biased region" description="Polar residues" evidence="10">
    <location>
        <begin position="212"/>
        <end position="239"/>
    </location>
</feature>
<dbReference type="InterPro" id="IPR036180">
    <property type="entry name" value="Gelsolin-like_dom_sf"/>
</dbReference>
<dbReference type="Pfam" id="PF04811">
    <property type="entry name" value="Sec23_trunk"/>
    <property type="match status" value="1"/>
</dbReference>
<dbReference type="InterPro" id="IPR041742">
    <property type="entry name" value="Sec24-like_trunk_dom"/>
</dbReference>
<dbReference type="GO" id="GO:0006886">
    <property type="term" value="P:intracellular protein transport"/>
    <property type="evidence" value="ECO:0007669"/>
    <property type="project" value="InterPro"/>
</dbReference>
<evidence type="ECO:0000256" key="8">
    <source>
        <dbReference type="ARBA" id="ARBA00023034"/>
    </source>
</evidence>
<evidence type="ECO:0008006" key="17">
    <source>
        <dbReference type="Google" id="ProtNLM"/>
    </source>
</evidence>
<keyword evidence="8" id="KW-0333">Golgi apparatus</keyword>
<keyword evidence="4" id="KW-0813">Transport</keyword>
<dbReference type="Gene3D" id="2.60.40.1670">
    <property type="entry name" value="beta-sandwich domain of Sec23/24"/>
    <property type="match status" value="1"/>
</dbReference>
<organism evidence="15 16">
    <name type="scientific">Allomyces macrogynus (strain ATCC 38327)</name>
    <name type="common">Allomyces javanicus var. macrogynus</name>
    <dbReference type="NCBI Taxonomy" id="578462"/>
    <lineage>
        <taxon>Eukaryota</taxon>
        <taxon>Fungi</taxon>
        <taxon>Fungi incertae sedis</taxon>
        <taxon>Blastocladiomycota</taxon>
        <taxon>Blastocladiomycetes</taxon>
        <taxon>Blastocladiales</taxon>
        <taxon>Blastocladiaceae</taxon>
        <taxon>Allomyces</taxon>
    </lineage>
</organism>
<dbReference type="GO" id="GO:0000149">
    <property type="term" value="F:SNARE binding"/>
    <property type="evidence" value="ECO:0007669"/>
    <property type="project" value="TreeGrafter"/>
</dbReference>
<reference evidence="16" key="2">
    <citation type="submission" date="2009-11" db="EMBL/GenBank/DDBJ databases">
        <title>The Genome Sequence of Allomyces macrogynus strain ATCC 38327.</title>
        <authorList>
            <consortium name="The Broad Institute Genome Sequencing Platform"/>
            <person name="Russ C."/>
            <person name="Cuomo C."/>
            <person name="Shea T."/>
            <person name="Young S.K."/>
            <person name="Zeng Q."/>
            <person name="Koehrsen M."/>
            <person name="Haas B."/>
            <person name="Borodovsky M."/>
            <person name="Guigo R."/>
            <person name="Alvarado L."/>
            <person name="Berlin A."/>
            <person name="Borenstein D."/>
            <person name="Chen Z."/>
            <person name="Engels R."/>
            <person name="Freedman E."/>
            <person name="Gellesch M."/>
            <person name="Goldberg J."/>
            <person name="Griggs A."/>
            <person name="Gujja S."/>
            <person name="Heiman D."/>
            <person name="Hepburn T."/>
            <person name="Howarth C."/>
            <person name="Jen D."/>
            <person name="Larson L."/>
            <person name="Lewis B."/>
            <person name="Mehta T."/>
            <person name="Park D."/>
            <person name="Pearson M."/>
            <person name="Roberts A."/>
            <person name="Saif S."/>
            <person name="Shenoy N."/>
            <person name="Sisk P."/>
            <person name="Stolte C."/>
            <person name="Sykes S."/>
            <person name="Walk T."/>
            <person name="White J."/>
            <person name="Yandava C."/>
            <person name="Burger G."/>
            <person name="Gray M.W."/>
            <person name="Holland P.W.H."/>
            <person name="King N."/>
            <person name="Lang F.B.F."/>
            <person name="Roger A.J."/>
            <person name="Ruiz-Trillo I."/>
            <person name="Lander E."/>
            <person name="Nusbaum C."/>
        </authorList>
    </citation>
    <scope>NUCLEOTIDE SEQUENCE [LARGE SCALE GENOMIC DNA]</scope>
    <source>
        <strain evidence="16">ATCC 38327</strain>
    </source>
</reference>
<dbReference type="OrthoDB" id="49016at2759"/>
<keyword evidence="16" id="KW-1185">Reference proteome</keyword>
<dbReference type="eggNOG" id="KOG1985">
    <property type="taxonomic scope" value="Eukaryota"/>
</dbReference>
<dbReference type="InterPro" id="IPR036174">
    <property type="entry name" value="Znf_Sec23_Sec24_sf"/>
</dbReference>
<feature type="region of interest" description="Disordered" evidence="10">
    <location>
        <begin position="1"/>
        <end position="250"/>
    </location>
</feature>
<dbReference type="Pfam" id="PF08033">
    <property type="entry name" value="Sec23_BS"/>
    <property type="match status" value="1"/>
</dbReference>